<evidence type="ECO:0000313" key="2">
    <source>
        <dbReference type="EMBL" id="OGG79451.1"/>
    </source>
</evidence>
<dbReference type="Gene3D" id="3.40.630.30">
    <property type="match status" value="1"/>
</dbReference>
<dbReference type="InterPro" id="IPR020845">
    <property type="entry name" value="AMP-binding_CS"/>
</dbReference>
<dbReference type="SUPFAM" id="SSF56801">
    <property type="entry name" value="Acetyl-CoA synthetase-like"/>
    <property type="match status" value="1"/>
</dbReference>
<reference evidence="2 3" key="1">
    <citation type="journal article" date="2016" name="Nat. Commun.">
        <title>Thousands of microbial genomes shed light on interconnected biogeochemical processes in an aquifer system.</title>
        <authorList>
            <person name="Anantharaman K."/>
            <person name="Brown C.T."/>
            <person name="Hug L.A."/>
            <person name="Sharon I."/>
            <person name="Castelle C.J."/>
            <person name="Probst A.J."/>
            <person name="Thomas B.C."/>
            <person name="Singh A."/>
            <person name="Wilkins M.J."/>
            <person name="Karaoz U."/>
            <person name="Brodie E.L."/>
            <person name="Williams K.H."/>
            <person name="Hubbard S.S."/>
            <person name="Banfield J.F."/>
        </authorList>
    </citation>
    <scope>NUCLEOTIDE SEQUENCE [LARGE SCALE GENOMIC DNA]</scope>
</reference>
<gene>
    <name evidence="2" type="ORF">A3A39_04780</name>
</gene>
<evidence type="ECO:0000313" key="3">
    <source>
        <dbReference type="Proteomes" id="UP000177372"/>
    </source>
</evidence>
<dbReference type="Gene3D" id="3.40.50.12780">
    <property type="entry name" value="N-terminal domain of ligase-like"/>
    <property type="match status" value="1"/>
</dbReference>
<dbReference type="PANTHER" id="PTHR43201:SF32">
    <property type="entry name" value="2-SUCCINYLBENZOATE--COA LIGASE, CHLOROPLASTIC_PEROXISOMAL"/>
    <property type="match status" value="1"/>
</dbReference>
<comment type="caution">
    <text evidence="2">The sequence shown here is derived from an EMBL/GenBank/DDBJ whole genome shotgun (WGS) entry which is preliminary data.</text>
</comment>
<dbReference type="Gene3D" id="3.30.300.30">
    <property type="match status" value="1"/>
</dbReference>
<dbReference type="InterPro" id="IPR000873">
    <property type="entry name" value="AMP-dep_synth/lig_dom"/>
</dbReference>
<dbReference type="Pfam" id="PF00501">
    <property type="entry name" value="AMP-binding"/>
    <property type="match status" value="1"/>
</dbReference>
<protein>
    <recommendedName>
        <fullName evidence="1">AMP-dependent synthetase/ligase domain-containing protein</fullName>
    </recommendedName>
</protein>
<dbReference type="PROSITE" id="PS00455">
    <property type="entry name" value="AMP_BINDING"/>
    <property type="match status" value="1"/>
</dbReference>
<dbReference type="InterPro" id="IPR045851">
    <property type="entry name" value="AMP-bd_C_sf"/>
</dbReference>
<dbReference type="InterPro" id="IPR042099">
    <property type="entry name" value="ANL_N_sf"/>
</dbReference>
<dbReference type="GO" id="GO:0006631">
    <property type="term" value="P:fatty acid metabolic process"/>
    <property type="evidence" value="ECO:0007669"/>
    <property type="project" value="TreeGrafter"/>
</dbReference>
<sequence>MASTLPIKNLREYIASLAKKHPEKVALVGIDEKGNVVEKISYQQLLESIEAAAGELMSMGLQKGDRIALAFRNSPALLIWSWAAWATGIVTVPMDTKRDTQELYEYKINLNKAKFLILERGIQVEKLPGVRIKVHTEFNKYRDLRNTDIRSPDIWEKGLAHQALVLFTSGTTGHPKGAMLSLLNLIVNADGIRAWLQFTPDDTFLVVLPLHHINSTTFCLSTLLAGGTIAIPPTYSNSHFWQQVAKTGATITSVVQSVVFDQLSREAEFSEVRPHCMLTRIQIGSAPVLSQSVQEFRKKFGIRLYQGYGQTETALRVTGVPMDIPESLYEQLVEENSIGTAMPWADLQISDESGKFLGEGEEGELVVKGPAVMEGYLGREPAFRDGYFLTGDVGLYRAIDGRKYYYLKGRKREIIIKGGINISPVAVENALKKISEDIDQVHVVAVPDERYGEEAGAVISWKAGIDEARAKRRLKCALHFGTRFVSSYETPKYITSLPKDVLPMTSTGKVQRSILKSQLPYERFESIFGLVKMPERRFTVLHRYSRWVTPSYDLYKQCWGELAPERVQYEKDISKHLIILAADAKDRILGQISVIRTSLSEKELLKKKYAELLSPDVLDREGNALVCISICNADYKPKPVPEVARIPSEDEVRKYLADGHDPVMKFHEKPKGGLAEGAKLIDVIPNGRPEDKSSLGYNMLLKYPSPKENVAITEGAPISNQLIEVVLLLAHDLGIKNVYAYSRPGGLASYLSAKT</sequence>
<dbReference type="STRING" id="1798512.A3A39_04780"/>
<feature type="domain" description="AMP-dependent synthetase/ligase" evidence="1">
    <location>
        <begin position="18"/>
        <end position="377"/>
    </location>
</feature>
<dbReference type="Proteomes" id="UP000177372">
    <property type="component" value="Unassembled WGS sequence"/>
</dbReference>
<dbReference type="PANTHER" id="PTHR43201">
    <property type="entry name" value="ACYL-COA SYNTHETASE"/>
    <property type="match status" value="1"/>
</dbReference>
<dbReference type="AlphaFoldDB" id="A0A1F6F0S3"/>
<dbReference type="EMBL" id="MFLZ01000027">
    <property type="protein sequence ID" value="OGG79451.1"/>
    <property type="molecule type" value="Genomic_DNA"/>
</dbReference>
<organism evidence="2 3">
    <name type="scientific">Candidatus Kaiserbacteria bacterium RIFCSPLOWO2_01_FULL_54_13</name>
    <dbReference type="NCBI Taxonomy" id="1798512"/>
    <lineage>
        <taxon>Bacteria</taxon>
        <taxon>Candidatus Kaiseribacteriota</taxon>
    </lineage>
</organism>
<proteinExistence type="predicted"/>
<dbReference type="GO" id="GO:0031956">
    <property type="term" value="F:medium-chain fatty acid-CoA ligase activity"/>
    <property type="evidence" value="ECO:0007669"/>
    <property type="project" value="TreeGrafter"/>
</dbReference>
<evidence type="ECO:0000259" key="1">
    <source>
        <dbReference type="Pfam" id="PF00501"/>
    </source>
</evidence>
<name>A0A1F6F0S3_9BACT</name>
<accession>A0A1F6F0S3</accession>